<dbReference type="Proteomes" id="UP000284002">
    <property type="component" value="Unassembled WGS sequence"/>
</dbReference>
<name>A0A423HQY7_9PSED</name>
<dbReference type="EMBL" id="MOBM01000017">
    <property type="protein sequence ID" value="RON15621.1"/>
    <property type="molecule type" value="Genomic_DNA"/>
</dbReference>
<protein>
    <submittedName>
        <fullName evidence="1">Uncharacterized protein</fullName>
    </submittedName>
</protein>
<accession>A0A423HQY7</accession>
<dbReference type="AlphaFoldDB" id="A0A423HQY7"/>
<dbReference type="SUPFAM" id="SSF52540">
    <property type="entry name" value="P-loop containing nucleoside triphosphate hydrolases"/>
    <property type="match status" value="1"/>
</dbReference>
<proteinExistence type="predicted"/>
<dbReference type="InterPro" id="IPR027417">
    <property type="entry name" value="P-loop_NTPase"/>
</dbReference>
<reference evidence="1 2" key="1">
    <citation type="submission" date="2016-10" db="EMBL/GenBank/DDBJ databases">
        <title>Comparative genome analysis of multiple Pseudomonas spp. focuses on biocontrol and plant growth promoting traits.</title>
        <authorList>
            <person name="Tao X.-Y."/>
            <person name="Taylor C.G."/>
        </authorList>
    </citation>
    <scope>NUCLEOTIDE SEQUENCE [LARGE SCALE GENOMIC DNA]</scope>
    <source>
        <strain evidence="1 2">36C6</strain>
    </source>
</reference>
<organism evidence="1 2">
    <name type="scientific">Pseudomonas frederiksbergensis</name>
    <dbReference type="NCBI Taxonomy" id="104087"/>
    <lineage>
        <taxon>Bacteria</taxon>
        <taxon>Pseudomonadati</taxon>
        <taxon>Pseudomonadota</taxon>
        <taxon>Gammaproteobacteria</taxon>
        <taxon>Pseudomonadales</taxon>
        <taxon>Pseudomonadaceae</taxon>
        <taxon>Pseudomonas</taxon>
    </lineage>
</organism>
<evidence type="ECO:0000313" key="1">
    <source>
        <dbReference type="EMBL" id="RON15621.1"/>
    </source>
</evidence>
<gene>
    <name evidence="1" type="ORF">BK662_12830</name>
</gene>
<sequence length="1267" mass="137353">MSVSEPVTSRAGSHAGRGFRYQDAAGVWLVVRCWASELPYGQVMPEGQDDYELRGATNSAFAQVKSRRDHLGPFPMGEVVAFVRALWARSEAASSTPDDLILVLERPVAQGPTVDHVLSDHPGLAKTLRSDPRWTTLAPRTRVWIAPAPFEVAVATISHTMPCAPLAAQVHYGELLNQIGTLADANGLVKDGRFEGLAVSDVETSVRRMEPILDLAGMEAALRYGYCDAVDFLTPADDPRFYQGVDTRPSHLAAGLVAERPEARRAVLAALEACGAALIVGLSGTGKSALMWEAARAARHTTRWFEVKRGDSADAHLLTRLARALRASPAAPVGFVLDDVGRGGGGLWDALIREAGAGSGILLLGSIREEDVFILNSRSRAREIRPSVEDAVAERIWRRLSDQGQTCWAGWREPWGRSDGLLLEYTHILTRGDRLKIVLGEQVDRRLRETRDVELAILRVTALAGAAGATIESGRLPSVLGITQGDLTRAQRRLVDEHLVAELADGRLGGLHQLRSATLLDLCHAHPPPTLSHTVEESVHTAHGASVNALATYVIVHLPDATAPLVNALAVRLERDCDPVVMAAALSGLGQAHVETTLKRWVPEVLSLGLEPTQVCVAVMFAVAGLDLSSLPIPERLQGAVRVLRTRSASDPRLNLLSTISPDAMSALFAAADTIHLRALLGALVGVEVPESVRSALSTLRPAFDTLDLTEAADLLGAARLIDPQIATNWADVHVCENLLARVPLETPWAGPVEVEVALEGRLLRGSIFHVAPSAQTDVHDEVVQLCNRLLGLDPTAMVAAVDAVAADSLPSGLPGYPLATKRILRENLPPSALPDWNRHWTAAAARLVGTESYTDYLKRAHALLEQLVPVLERIVDGVLRSKLPPPKIWERFGDVHEASRALTPPRDGPPTGGAPEQYSTPLQNLLFYCSGDLLRRFAQLPEGYGAFVMWAGDLLKNVQGTRSEPWALIGAPPEKLLGRLESLIASLRLLAAEAGTQEARPTQLWLSEVRRAELGNALRRARMAVEHQLQVRTTKYLQQVKVELEKNSIELELHARPDWNNPLPWPTLELLAIVDMESPTDWLIWYLEKESLIRAAIGESRHIQIVPRIGGLAISRLTVGGVSTLLASAYVVDDWLDALHISRLDDTLTRAAQIALDSIVELDGLRRFGLGTEGRPVVEQAVRADDERRLAGALIEFERLAEGEPVQLLLRRLSEEVAAGHVALAEDIAALTHGRLTPGAEALMNLQDVLLVQDITTALRASAAKA</sequence>
<comment type="caution">
    <text evidence="1">The sequence shown here is derived from an EMBL/GenBank/DDBJ whole genome shotgun (WGS) entry which is preliminary data.</text>
</comment>
<evidence type="ECO:0000313" key="2">
    <source>
        <dbReference type="Proteomes" id="UP000284002"/>
    </source>
</evidence>